<proteinExistence type="predicted"/>
<dbReference type="EMBL" id="AP017313">
    <property type="protein sequence ID" value="BAU52615.1"/>
    <property type="molecule type" value="Genomic_DNA"/>
</dbReference>
<reference evidence="1 2" key="1">
    <citation type="submission" date="2015-12" db="EMBL/GenBank/DDBJ databases">
        <title>Genome sequence of Mucilaginibacter gotjawali.</title>
        <authorList>
            <person name="Lee J.S."/>
            <person name="Lee K.C."/>
            <person name="Kim K.K."/>
            <person name="Lee B.W."/>
        </authorList>
    </citation>
    <scope>NUCLEOTIDE SEQUENCE [LARGE SCALE GENOMIC DNA]</scope>
    <source>
        <strain evidence="1 2">SA3-7</strain>
    </source>
</reference>
<organism evidence="1 2">
    <name type="scientific">Mucilaginibacter gotjawali</name>
    <dbReference type="NCBI Taxonomy" id="1550579"/>
    <lineage>
        <taxon>Bacteria</taxon>
        <taxon>Pseudomonadati</taxon>
        <taxon>Bacteroidota</taxon>
        <taxon>Sphingobacteriia</taxon>
        <taxon>Sphingobacteriales</taxon>
        <taxon>Sphingobacteriaceae</taxon>
        <taxon>Mucilaginibacter</taxon>
    </lineage>
</organism>
<protein>
    <submittedName>
        <fullName evidence="1">Uncharacterized protein</fullName>
    </submittedName>
</protein>
<name>A0A125T288_9SPHI</name>
<dbReference type="Proteomes" id="UP000218263">
    <property type="component" value="Chromosome"/>
</dbReference>
<keyword evidence="2" id="KW-1185">Reference proteome</keyword>
<evidence type="ECO:0000313" key="2">
    <source>
        <dbReference type="Proteomes" id="UP000218263"/>
    </source>
</evidence>
<sequence>MIFNSPGYPLRFIQRQLCRDGSDHLFTLIYKFNSPVTRYAYILRAEYHSENVFALKFYAQKDSKSDFKYSHILNKGDIFNILITCLRSVQLILQDYPDASFGFIGARTIDPISNRAEDFENTQRFRVYSQIVQATIGDQTFDHFTYESVSGYLLVNRNAGDIDNKEQLIRQMFTSTYNNLLDI</sequence>
<dbReference type="KEGG" id="mgot:MgSA37_00777"/>
<dbReference type="AlphaFoldDB" id="A0A125T288"/>
<gene>
    <name evidence="1" type="ORF">MgSA37_00777</name>
</gene>
<evidence type="ECO:0000313" key="1">
    <source>
        <dbReference type="EMBL" id="BAU52615.1"/>
    </source>
</evidence>
<accession>A0A125T288</accession>